<accession>A0ABP8G5L3</accession>
<dbReference type="InterPro" id="IPR025510">
    <property type="entry name" value="DUF4397"/>
</dbReference>
<dbReference type="Proteomes" id="UP001500582">
    <property type="component" value="Unassembled WGS sequence"/>
</dbReference>
<evidence type="ECO:0000313" key="2">
    <source>
        <dbReference type="EMBL" id="GAA4317956.1"/>
    </source>
</evidence>
<protein>
    <recommendedName>
        <fullName evidence="1">DUF4397 domain-containing protein</fullName>
    </recommendedName>
</protein>
<organism evidence="2 3">
    <name type="scientific">Mucilaginibacter gynuensis</name>
    <dbReference type="NCBI Taxonomy" id="1302236"/>
    <lineage>
        <taxon>Bacteria</taxon>
        <taxon>Pseudomonadati</taxon>
        <taxon>Bacteroidota</taxon>
        <taxon>Sphingobacteriia</taxon>
        <taxon>Sphingobacteriales</taxon>
        <taxon>Sphingobacteriaceae</taxon>
        <taxon>Mucilaginibacter</taxon>
    </lineage>
</organism>
<comment type="caution">
    <text evidence="2">The sequence shown here is derived from an EMBL/GenBank/DDBJ whole genome shotgun (WGS) entry which is preliminary data.</text>
</comment>
<name>A0ABP8G5L3_9SPHI</name>
<evidence type="ECO:0000313" key="3">
    <source>
        <dbReference type="Proteomes" id="UP001500582"/>
    </source>
</evidence>
<gene>
    <name evidence="2" type="ORF">GCM10023149_15790</name>
</gene>
<dbReference type="Pfam" id="PF14344">
    <property type="entry name" value="DUF4397"/>
    <property type="match status" value="1"/>
</dbReference>
<sequence length="250" mass="27985">MIKKLSGLLLFTAILFTGCKEEGNLPPQTEYANLIIYNGATGFLGDADSAKAFVYIDTANSPKDYPAIKLNYNYVYPGPFTGIPSPVQYMAVKTGQRRLRFALPNNDKITDHVFDMADHTYQTAYLTDSLSYMNVLLTRDTLVRLEDKARMRLINLSPDAGPVQLYLDTLAVTNLKSRGYKSVAEFVPVDRSDYAAIRIRSLKDETLRTLIRKSIPIRAGGSYTVILRGYMNPPDKDPNKSINLSVLINQ</sequence>
<feature type="domain" description="DUF4397" evidence="1">
    <location>
        <begin position="88"/>
        <end position="166"/>
    </location>
</feature>
<evidence type="ECO:0000259" key="1">
    <source>
        <dbReference type="Pfam" id="PF14344"/>
    </source>
</evidence>
<proteinExistence type="predicted"/>
<reference evidence="3" key="1">
    <citation type="journal article" date="2019" name="Int. J. Syst. Evol. Microbiol.">
        <title>The Global Catalogue of Microorganisms (GCM) 10K type strain sequencing project: providing services to taxonomists for standard genome sequencing and annotation.</title>
        <authorList>
            <consortium name="The Broad Institute Genomics Platform"/>
            <consortium name="The Broad Institute Genome Sequencing Center for Infectious Disease"/>
            <person name="Wu L."/>
            <person name="Ma J."/>
        </authorList>
    </citation>
    <scope>NUCLEOTIDE SEQUENCE [LARGE SCALE GENOMIC DNA]</scope>
    <source>
        <strain evidence="3">JCM 17705</strain>
    </source>
</reference>
<keyword evidence="3" id="KW-1185">Reference proteome</keyword>
<dbReference type="EMBL" id="BAABFT010000003">
    <property type="protein sequence ID" value="GAA4317956.1"/>
    <property type="molecule type" value="Genomic_DNA"/>
</dbReference>
<dbReference type="PROSITE" id="PS51257">
    <property type="entry name" value="PROKAR_LIPOPROTEIN"/>
    <property type="match status" value="1"/>
</dbReference>